<protein>
    <recommendedName>
        <fullName evidence="1">F-box associated beta-propeller type 1 domain-containing protein</fullName>
    </recommendedName>
</protein>
<proteinExistence type="predicted"/>
<dbReference type="InterPro" id="IPR006527">
    <property type="entry name" value="F-box-assoc_dom_typ1"/>
</dbReference>
<dbReference type="Pfam" id="PF07734">
    <property type="entry name" value="FBA_1"/>
    <property type="match status" value="1"/>
</dbReference>
<evidence type="ECO:0000313" key="2">
    <source>
        <dbReference type="EMBL" id="QCE12078.1"/>
    </source>
</evidence>
<accession>A0A4D6NFE2</accession>
<dbReference type="PANTHER" id="PTHR31790:SF81">
    <property type="entry name" value="PROTEIN, PUTATIVE-RELATED"/>
    <property type="match status" value="1"/>
</dbReference>
<sequence>MHLQNSPKSTNFLLRNLHEDKYSCFVVPSPVTSLFENSKPLFTVDIAHGSKDQVLGSHNGLVCLAKWNEKGPMFHLWNPATQGVFGNLILPELKEVEMLGFGYDNSSHIYKVVAIVVHRNSKDYPLQTLIGNLNDESGWREIQDFPADSTIVVGDGICLNNTINWLGIPNYKDCYDEVDGYDDDEDENVISFDEVVIASLDLETETYTQMLLPRELNGVFVRDFYSLGEVLHCNEAPLIGVLGGCLSLYLHNRDTKYLSIWQMKEFGNRRSWTLLLNISLQDLGVNLYSLLLPICIIENDRNIVIIHSSFQDCIKQTIIYNTKDKTVTSKNMTENLLWIYPFHYVESLVSLLHR</sequence>
<evidence type="ECO:0000259" key="1">
    <source>
        <dbReference type="Pfam" id="PF07734"/>
    </source>
</evidence>
<name>A0A4D6NFE2_VIGUN</name>
<dbReference type="InterPro" id="IPR052361">
    <property type="entry name" value="F-box_domain"/>
</dbReference>
<keyword evidence="3" id="KW-1185">Reference proteome</keyword>
<dbReference type="InterPro" id="IPR017451">
    <property type="entry name" value="F-box-assoc_interact_dom"/>
</dbReference>
<reference evidence="2 3" key="1">
    <citation type="submission" date="2019-04" db="EMBL/GenBank/DDBJ databases">
        <title>An improved genome assembly and genetic linkage map for asparagus bean, Vigna unguiculata ssp. sesquipedialis.</title>
        <authorList>
            <person name="Xia Q."/>
            <person name="Zhang R."/>
            <person name="Dong Y."/>
        </authorList>
    </citation>
    <scope>NUCLEOTIDE SEQUENCE [LARGE SCALE GENOMIC DNA]</scope>
    <source>
        <tissue evidence="2">Leaf</tissue>
    </source>
</reference>
<dbReference type="Proteomes" id="UP000501690">
    <property type="component" value="Linkage Group LG10"/>
</dbReference>
<dbReference type="AlphaFoldDB" id="A0A4D6NFE2"/>
<organism evidence="2 3">
    <name type="scientific">Vigna unguiculata</name>
    <name type="common">Cowpea</name>
    <dbReference type="NCBI Taxonomy" id="3917"/>
    <lineage>
        <taxon>Eukaryota</taxon>
        <taxon>Viridiplantae</taxon>
        <taxon>Streptophyta</taxon>
        <taxon>Embryophyta</taxon>
        <taxon>Tracheophyta</taxon>
        <taxon>Spermatophyta</taxon>
        <taxon>Magnoliopsida</taxon>
        <taxon>eudicotyledons</taxon>
        <taxon>Gunneridae</taxon>
        <taxon>Pentapetalae</taxon>
        <taxon>rosids</taxon>
        <taxon>fabids</taxon>
        <taxon>Fabales</taxon>
        <taxon>Fabaceae</taxon>
        <taxon>Papilionoideae</taxon>
        <taxon>50 kb inversion clade</taxon>
        <taxon>NPAAA clade</taxon>
        <taxon>indigoferoid/millettioid clade</taxon>
        <taxon>Phaseoleae</taxon>
        <taxon>Vigna</taxon>
    </lineage>
</organism>
<gene>
    <name evidence="2" type="ORF">DEO72_LG10g3318</name>
</gene>
<dbReference type="PANTHER" id="PTHR31790">
    <property type="entry name" value="OS02G0783600 PROTEIN"/>
    <property type="match status" value="1"/>
</dbReference>
<dbReference type="NCBIfam" id="TIGR01640">
    <property type="entry name" value="F_box_assoc_1"/>
    <property type="match status" value="1"/>
</dbReference>
<evidence type="ECO:0000313" key="3">
    <source>
        <dbReference type="Proteomes" id="UP000501690"/>
    </source>
</evidence>
<dbReference type="EMBL" id="CP039354">
    <property type="protein sequence ID" value="QCE12078.1"/>
    <property type="molecule type" value="Genomic_DNA"/>
</dbReference>
<feature type="domain" description="F-box associated beta-propeller type 1" evidence="1">
    <location>
        <begin position="59"/>
        <end position="350"/>
    </location>
</feature>